<gene>
    <name evidence="1" type="ORF">L210DRAFT_3311562</name>
</gene>
<feature type="non-terminal residue" evidence="1">
    <location>
        <position position="1"/>
    </location>
</feature>
<dbReference type="Proteomes" id="UP001194468">
    <property type="component" value="Unassembled WGS sequence"/>
</dbReference>
<feature type="non-terminal residue" evidence="1">
    <location>
        <position position="53"/>
    </location>
</feature>
<evidence type="ECO:0000313" key="2">
    <source>
        <dbReference type="Proteomes" id="UP001194468"/>
    </source>
</evidence>
<keyword evidence="2" id="KW-1185">Reference proteome</keyword>
<comment type="caution">
    <text evidence="1">The sequence shown here is derived from an EMBL/GenBank/DDBJ whole genome shotgun (WGS) entry which is preliminary data.</text>
</comment>
<proteinExistence type="predicted"/>
<accession>A0AAD4G890</accession>
<reference evidence="1" key="2">
    <citation type="journal article" date="2020" name="Nat. Commun.">
        <title>Large-scale genome sequencing of mycorrhizal fungi provides insights into the early evolution of symbiotic traits.</title>
        <authorList>
            <person name="Miyauchi S."/>
            <person name="Kiss E."/>
            <person name="Kuo A."/>
            <person name="Drula E."/>
            <person name="Kohler A."/>
            <person name="Sanchez-Garcia M."/>
            <person name="Morin E."/>
            <person name="Andreopoulos B."/>
            <person name="Barry K.W."/>
            <person name="Bonito G."/>
            <person name="Buee M."/>
            <person name="Carver A."/>
            <person name="Chen C."/>
            <person name="Cichocki N."/>
            <person name="Clum A."/>
            <person name="Culley D."/>
            <person name="Crous P.W."/>
            <person name="Fauchery L."/>
            <person name="Girlanda M."/>
            <person name="Hayes R.D."/>
            <person name="Keri Z."/>
            <person name="LaButti K."/>
            <person name="Lipzen A."/>
            <person name="Lombard V."/>
            <person name="Magnuson J."/>
            <person name="Maillard F."/>
            <person name="Murat C."/>
            <person name="Nolan M."/>
            <person name="Ohm R.A."/>
            <person name="Pangilinan J."/>
            <person name="Pereira M.F."/>
            <person name="Perotto S."/>
            <person name="Peter M."/>
            <person name="Pfister S."/>
            <person name="Riley R."/>
            <person name="Sitrit Y."/>
            <person name="Stielow J.B."/>
            <person name="Szollosi G."/>
            <person name="Zifcakova L."/>
            <person name="Stursova M."/>
            <person name="Spatafora J.W."/>
            <person name="Tedersoo L."/>
            <person name="Vaario L.M."/>
            <person name="Yamada A."/>
            <person name="Yan M."/>
            <person name="Wang P."/>
            <person name="Xu J."/>
            <person name="Bruns T."/>
            <person name="Baldrian P."/>
            <person name="Vilgalys R."/>
            <person name="Dunand C."/>
            <person name="Henrissat B."/>
            <person name="Grigoriev I.V."/>
            <person name="Hibbett D."/>
            <person name="Nagy L.G."/>
            <person name="Martin F.M."/>
        </authorList>
    </citation>
    <scope>NUCLEOTIDE SEQUENCE</scope>
    <source>
        <strain evidence="1">BED1</strain>
    </source>
</reference>
<protein>
    <submittedName>
        <fullName evidence="1">Uncharacterized protein</fullName>
    </submittedName>
</protein>
<reference evidence="1" key="1">
    <citation type="submission" date="2019-10" db="EMBL/GenBank/DDBJ databases">
        <authorList>
            <consortium name="DOE Joint Genome Institute"/>
            <person name="Kuo A."/>
            <person name="Miyauchi S."/>
            <person name="Kiss E."/>
            <person name="Drula E."/>
            <person name="Kohler A."/>
            <person name="Sanchez-Garcia M."/>
            <person name="Andreopoulos B."/>
            <person name="Barry K.W."/>
            <person name="Bonito G."/>
            <person name="Buee M."/>
            <person name="Carver A."/>
            <person name="Chen C."/>
            <person name="Cichocki N."/>
            <person name="Clum A."/>
            <person name="Culley D."/>
            <person name="Crous P.W."/>
            <person name="Fauchery L."/>
            <person name="Girlanda M."/>
            <person name="Hayes R."/>
            <person name="Keri Z."/>
            <person name="LaButti K."/>
            <person name="Lipzen A."/>
            <person name="Lombard V."/>
            <person name="Magnuson J."/>
            <person name="Maillard F."/>
            <person name="Morin E."/>
            <person name="Murat C."/>
            <person name="Nolan M."/>
            <person name="Ohm R."/>
            <person name="Pangilinan J."/>
            <person name="Pereira M."/>
            <person name="Perotto S."/>
            <person name="Peter M."/>
            <person name="Riley R."/>
            <person name="Sitrit Y."/>
            <person name="Stielow B."/>
            <person name="Szollosi G."/>
            <person name="Zifcakova L."/>
            <person name="Stursova M."/>
            <person name="Spatafora J.W."/>
            <person name="Tedersoo L."/>
            <person name="Vaario L.-M."/>
            <person name="Yamada A."/>
            <person name="Yan M."/>
            <person name="Wang P."/>
            <person name="Xu J."/>
            <person name="Bruns T."/>
            <person name="Baldrian P."/>
            <person name="Vilgalys R."/>
            <person name="Henrissat B."/>
            <person name="Grigoriev I.V."/>
            <person name="Hibbett D."/>
            <person name="Nagy L.G."/>
            <person name="Martin F.M."/>
        </authorList>
    </citation>
    <scope>NUCLEOTIDE SEQUENCE</scope>
    <source>
        <strain evidence="1">BED1</strain>
    </source>
</reference>
<evidence type="ECO:0000313" key="1">
    <source>
        <dbReference type="EMBL" id="KAF8427156.1"/>
    </source>
</evidence>
<dbReference type="EMBL" id="WHUW01000081">
    <property type="protein sequence ID" value="KAF8427156.1"/>
    <property type="molecule type" value="Genomic_DNA"/>
</dbReference>
<dbReference type="AlphaFoldDB" id="A0AAD4G890"/>
<sequence length="53" mass="5604">QRPNSGEGKQQYKADIDAWHTAHGADAMVSLSRPYPITPGTALPGSGECFECG</sequence>
<organism evidence="1 2">
    <name type="scientific">Boletus edulis BED1</name>
    <dbReference type="NCBI Taxonomy" id="1328754"/>
    <lineage>
        <taxon>Eukaryota</taxon>
        <taxon>Fungi</taxon>
        <taxon>Dikarya</taxon>
        <taxon>Basidiomycota</taxon>
        <taxon>Agaricomycotina</taxon>
        <taxon>Agaricomycetes</taxon>
        <taxon>Agaricomycetidae</taxon>
        <taxon>Boletales</taxon>
        <taxon>Boletineae</taxon>
        <taxon>Boletaceae</taxon>
        <taxon>Boletoideae</taxon>
        <taxon>Boletus</taxon>
    </lineage>
</organism>
<name>A0AAD4G890_BOLED</name>